<reference evidence="1 2" key="1">
    <citation type="journal article" date="2019" name="Environ. Microbiol.">
        <title>An active ?-lactamase is a part of an orchestrated cell wall stress resistance network of Bacillus subtilis and related rhizosphere species.</title>
        <authorList>
            <person name="Bucher T."/>
            <person name="Keren-Paz A."/>
            <person name="Hausser J."/>
            <person name="Olender T."/>
            <person name="Cytryn E."/>
            <person name="Kolodkin-Gal I."/>
        </authorList>
    </citation>
    <scope>NUCLEOTIDE SEQUENCE [LARGE SCALE GENOMIC DNA]</scope>
    <source>
        <strain evidence="1 2">I5</strain>
    </source>
</reference>
<sequence>MDVAKELVLSKNQLIEWRRHFHKYPELSFQEEKTSQFVF</sequence>
<dbReference type="Gene3D" id="3.40.630.10">
    <property type="entry name" value="Zn peptidases"/>
    <property type="match status" value="1"/>
</dbReference>
<evidence type="ECO:0000313" key="2">
    <source>
        <dbReference type="Proteomes" id="UP000305222"/>
    </source>
</evidence>
<dbReference type="EMBL" id="SZON01000054">
    <property type="protein sequence ID" value="TKI99116.1"/>
    <property type="molecule type" value="Genomic_DNA"/>
</dbReference>
<keyword evidence="1" id="KW-0378">Hydrolase</keyword>
<accession>A0A4U3BB47</accession>
<gene>
    <name evidence="1" type="ORF">FC699_02330</name>
</gene>
<name>A0A4U3BB47_9BACI</name>
<dbReference type="AlphaFoldDB" id="A0A4U3BB47"/>
<evidence type="ECO:0000313" key="1">
    <source>
        <dbReference type="EMBL" id="TKI99116.1"/>
    </source>
</evidence>
<organism evidence="1 2">
    <name type="scientific">Bacillus wiedmannii</name>
    <dbReference type="NCBI Taxonomy" id="1890302"/>
    <lineage>
        <taxon>Bacteria</taxon>
        <taxon>Bacillati</taxon>
        <taxon>Bacillota</taxon>
        <taxon>Bacilli</taxon>
        <taxon>Bacillales</taxon>
        <taxon>Bacillaceae</taxon>
        <taxon>Bacillus</taxon>
        <taxon>Bacillus cereus group</taxon>
    </lineage>
</organism>
<feature type="non-terminal residue" evidence="1">
    <location>
        <position position="39"/>
    </location>
</feature>
<comment type="caution">
    <text evidence="1">The sequence shown here is derived from an EMBL/GenBank/DDBJ whole genome shotgun (WGS) entry which is preliminary data.</text>
</comment>
<protein>
    <submittedName>
        <fullName evidence="1">Amidohydrolase</fullName>
    </submittedName>
</protein>
<proteinExistence type="predicted"/>
<dbReference type="Proteomes" id="UP000305222">
    <property type="component" value="Unassembled WGS sequence"/>
</dbReference>
<dbReference type="GO" id="GO:0016787">
    <property type="term" value="F:hydrolase activity"/>
    <property type="evidence" value="ECO:0007669"/>
    <property type="project" value="UniProtKB-KW"/>
</dbReference>
<dbReference type="SUPFAM" id="SSF53187">
    <property type="entry name" value="Zn-dependent exopeptidases"/>
    <property type="match status" value="1"/>
</dbReference>